<feature type="region of interest" description="Disordered" evidence="1">
    <location>
        <begin position="72"/>
        <end position="112"/>
    </location>
</feature>
<protein>
    <submittedName>
        <fullName evidence="2">1798_t:CDS:1</fullName>
    </submittedName>
</protein>
<proteinExistence type="predicted"/>
<organism evidence="2 3">
    <name type="scientific">Acaulospora morrowiae</name>
    <dbReference type="NCBI Taxonomy" id="94023"/>
    <lineage>
        <taxon>Eukaryota</taxon>
        <taxon>Fungi</taxon>
        <taxon>Fungi incertae sedis</taxon>
        <taxon>Mucoromycota</taxon>
        <taxon>Glomeromycotina</taxon>
        <taxon>Glomeromycetes</taxon>
        <taxon>Diversisporales</taxon>
        <taxon>Acaulosporaceae</taxon>
        <taxon>Acaulospora</taxon>
    </lineage>
</organism>
<feature type="compositionally biased region" description="Basic and acidic residues" evidence="1">
    <location>
        <begin position="144"/>
        <end position="160"/>
    </location>
</feature>
<feature type="compositionally biased region" description="Acidic residues" evidence="1">
    <location>
        <begin position="91"/>
        <end position="112"/>
    </location>
</feature>
<reference evidence="2" key="1">
    <citation type="submission" date="2021-06" db="EMBL/GenBank/DDBJ databases">
        <authorList>
            <person name="Kallberg Y."/>
            <person name="Tangrot J."/>
            <person name="Rosling A."/>
        </authorList>
    </citation>
    <scope>NUCLEOTIDE SEQUENCE</scope>
    <source>
        <strain evidence="2">CL551</strain>
    </source>
</reference>
<feature type="compositionally biased region" description="Polar residues" evidence="1">
    <location>
        <begin position="73"/>
        <end position="85"/>
    </location>
</feature>
<dbReference type="EMBL" id="CAJVPV010006860">
    <property type="protein sequence ID" value="CAG8611455.1"/>
    <property type="molecule type" value="Genomic_DNA"/>
</dbReference>
<sequence>MYRPSNKTNPLLHLYPPPPHPPPPNDFPSSSSPQQFLRFREFHQKHFVDNSEFFRSVLNPRPLHSQRVYEGLNWNQNDNDRNQPSGRDGYYGEDNEGWIEDEGGYGEGVNDEWNEEEEEKVELVLSDEMIAMFRFSEMRRLKKEGASSEGEDKLPSEKNRPPTPSYATSEPDPSILTSNLTTAEALELYGKSYPTIQTLEATLNDFFQRSCHKKEEESVVYWPVLPMRFI</sequence>
<gene>
    <name evidence="2" type="ORF">AMORRO_LOCUS8238</name>
</gene>
<feature type="region of interest" description="Disordered" evidence="1">
    <location>
        <begin position="1"/>
        <end position="35"/>
    </location>
</feature>
<name>A0A9N9CQH6_9GLOM</name>
<keyword evidence="3" id="KW-1185">Reference proteome</keyword>
<feature type="compositionally biased region" description="Pro residues" evidence="1">
    <location>
        <begin position="15"/>
        <end position="26"/>
    </location>
</feature>
<accession>A0A9N9CQH6</accession>
<dbReference type="OrthoDB" id="2438847at2759"/>
<feature type="region of interest" description="Disordered" evidence="1">
    <location>
        <begin position="144"/>
        <end position="175"/>
    </location>
</feature>
<dbReference type="Proteomes" id="UP000789342">
    <property type="component" value="Unassembled WGS sequence"/>
</dbReference>
<evidence type="ECO:0000256" key="1">
    <source>
        <dbReference type="SAM" id="MobiDB-lite"/>
    </source>
</evidence>
<evidence type="ECO:0000313" key="3">
    <source>
        <dbReference type="Proteomes" id="UP000789342"/>
    </source>
</evidence>
<comment type="caution">
    <text evidence="2">The sequence shown here is derived from an EMBL/GenBank/DDBJ whole genome shotgun (WGS) entry which is preliminary data.</text>
</comment>
<evidence type="ECO:0000313" key="2">
    <source>
        <dbReference type="EMBL" id="CAG8611455.1"/>
    </source>
</evidence>
<dbReference type="AlphaFoldDB" id="A0A9N9CQH6"/>